<dbReference type="InterPro" id="IPR039417">
    <property type="entry name" value="Peptidase_C1A_papain-like"/>
</dbReference>
<dbReference type="GO" id="GO:0006508">
    <property type="term" value="P:proteolysis"/>
    <property type="evidence" value="ECO:0007669"/>
    <property type="project" value="UniProtKB-KW"/>
</dbReference>
<evidence type="ECO:0000256" key="6">
    <source>
        <dbReference type="ARBA" id="ARBA00023180"/>
    </source>
</evidence>
<dbReference type="PRINTS" id="PR00705">
    <property type="entry name" value="PAPAIN"/>
</dbReference>
<evidence type="ECO:0000256" key="4">
    <source>
        <dbReference type="ARBA" id="ARBA00022807"/>
    </source>
</evidence>
<evidence type="ECO:0000256" key="5">
    <source>
        <dbReference type="ARBA" id="ARBA00023157"/>
    </source>
</evidence>
<feature type="domain" description="Granulins" evidence="8">
    <location>
        <begin position="363"/>
        <end position="420"/>
    </location>
</feature>
<keyword evidence="6" id="KW-0325">Glycoprotein</keyword>
<name>A0A1J3CJK9_NOCCA</name>
<accession>A0A1J3CJK9</accession>
<dbReference type="InterPro" id="IPR025660">
    <property type="entry name" value="Pept_his_AS"/>
</dbReference>
<dbReference type="FunFam" id="3.90.70.10:FF:000068">
    <property type="entry name" value="Cysteine protease 1"/>
    <property type="match status" value="1"/>
</dbReference>
<dbReference type="InterPro" id="IPR037277">
    <property type="entry name" value="Granulin_sf"/>
</dbReference>
<dbReference type="AlphaFoldDB" id="A0A1J3CJK9"/>
<dbReference type="FunFam" id="2.10.25.160:FF:000002">
    <property type="entry name" value="Cysteine protease 1"/>
    <property type="match status" value="1"/>
</dbReference>
<dbReference type="EMBL" id="GEVI01025369">
    <property type="protein sequence ID" value="JAU06951.1"/>
    <property type="molecule type" value="Transcribed_RNA"/>
</dbReference>
<reference evidence="11" key="1">
    <citation type="submission" date="2016-07" db="EMBL/GenBank/DDBJ databases">
        <title>De novo transcriptome assembly of four accessions of the metal hyperaccumulator plant Noccaea caerulescens.</title>
        <authorList>
            <person name="Blande D."/>
            <person name="Halimaa P."/>
            <person name="Tervahauta A.I."/>
            <person name="Aarts M.G."/>
            <person name="Karenlampi S.O."/>
        </authorList>
    </citation>
    <scope>NUCLEOTIDE SEQUENCE</scope>
</reference>
<dbReference type="Pfam" id="PF00396">
    <property type="entry name" value="Granulin"/>
    <property type="match status" value="1"/>
</dbReference>
<dbReference type="Pfam" id="PF00112">
    <property type="entry name" value="Peptidase_C1"/>
    <property type="match status" value="1"/>
</dbReference>
<dbReference type="SUPFAM" id="SSF57277">
    <property type="entry name" value="Granulin repeat"/>
    <property type="match status" value="1"/>
</dbReference>
<proteinExistence type="inferred from homology"/>
<evidence type="ECO:0000259" key="8">
    <source>
        <dbReference type="SMART" id="SM00277"/>
    </source>
</evidence>
<dbReference type="GO" id="GO:0008234">
    <property type="term" value="F:cysteine-type peptidase activity"/>
    <property type="evidence" value="ECO:0007669"/>
    <property type="project" value="UniProtKB-KW"/>
</dbReference>
<dbReference type="PROSITE" id="PS00640">
    <property type="entry name" value="THIOL_PROTEASE_ASN"/>
    <property type="match status" value="1"/>
</dbReference>
<dbReference type="PANTHER" id="PTHR12411">
    <property type="entry name" value="CYSTEINE PROTEASE FAMILY C1-RELATED"/>
    <property type="match status" value="1"/>
</dbReference>
<dbReference type="PROSITE" id="PS00639">
    <property type="entry name" value="THIOL_PROTEASE_HIS"/>
    <property type="match status" value="1"/>
</dbReference>
<dbReference type="InterPro" id="IPR000169">
    <property type="entry name" value="Pept_cys_AS"/>
</dbReference>
<dbReference type="PROSITE" id="PS00139">
    <property type="entry name" value="THIOL_PROTEASE_CYS"/>
    <property type="match status" value="1"/>
</dbReference>
<keyword evidence="5" id="KW-1015">Disulfide bond</keyword>
<dbReference type="Gene3D" id="2.10.25.160">
    <property type="entry name" value="Granulin"/>
    <property type="match status" value="1"/>
</dbReference>
<keyword evidence="3" id="KW-0378">Hydrolase</keyword>
<feature type="domain" description="Peptidase C1A papain C-terminal" evidence="9">
    <location>
        <begin position="129"/>
        <end position="345"/>
    </location>
</feature>
<feature type="domain" description="Cathepsin propeptide inhibitor" evidence="10">
    <location>
        <begin position="43"/>
        <end position="100"/>
    </location>
</feature>
<evidence type="ECO:0000256" key="2">
    <source>
        <dbReference type="ARBA" id="ARBA00022670"/>
    </source>
</evidence>
<sequence length="452" mass="49274">MSTPIKFTTLALVLLSALLLSSSLGVATAGTVIRDEPELRHMYERWLVENRKNYNGLGEKERRFEIFKDNLRFVEEHNSVPNRSYELGLTRFADLTNEEFRSIYLRGKMERTREPVKGERYLHKVGDVLPGEVDWRAKGAVVPVKNQGSCGSCWAFSAIGAVEGINQIKTGELISLSEQELVDCDTSYNSGCGGGLMDYAFKFIINNGGVDTEEDYPYVETDVNMCNSDKKNKRVVTIDGFEDVPENDEKSLKKALAHQPISVAIEAGGRDFQLYKSGVFTGTCGTALDHGVVAVGYGSTGGQDYWIIRNSWGSNWGESGYIKLQRNINVPTGKCGVAMMASYPTKSSSSNPPKPPPPAPVACDKSYNCPAKSTCCCLYKSKSKCYSWGCCPLESATCCDDGSSCCPESYPVCDLKAGTCRLKGNSPLSIRALTRGPAIATTKATNVLVSSA</sequence>
<dbReference type="InterPro" id="IPR000668">
    <property type="entry name" value="Peptidase_C1A_C"/>
</dbReference>
<evidence type="ECO:0000256" key="7">
    <source>
        <dbReference type="SAM" id="SignalP"/>
    </source>
</evidence>
<dbReference type="InterPro" id="IPR013201">
    <property type="entry name" value="Prot_inhib_I29"/>
</dbReference>
<comment type="similarity">
    <text evidence="1">Belongs to the peptidase C1 family.</text>
</comment>
<dbReference type="Gene3D" id="3.90.70.10">
    <property type="entry name" value="Cysteine proteinases"/>
    <property type="match status" value="1"/>
</dbReference>
<dbReference type="Pfam" id="PF08246">
    <property type="entry name" value="Inhibitor_I29"/>
    <property type="match status" value="1"/>
</dbReference>
<evidence type="ECO:0000313" key="11">
    <source>
        <dbReference type="EMBL" id="JAU06951.1"/>
    </source>
</evidence>
<dbReference type="SMART" id="SM00645">
    <property type="entry name" value="Pept_C1"/>
    <property type="match status" value="1"/>
</dbReference>
<dbReference type="CDD" id="cd02248">
    <property type="entry name" value="Peptidase_C1A"/>
    <property type="match status" value="1"/>
</dbReference>
<dbReference type="InterPro" id="IPR000118">
    <property type="entry name" value="Granulin"/>
</dbReference>
<protein>
    <submittedName>
        <fullName evidence="11">Cysteine proteinase RD21a</fullName>
    </submittedName>
</protein>
<evidence type="ECO:0000259" key="9">
    <source>
        <dbReference type="SMART" id="SM00645"/>
    </source>
</evidence>
<dbReference type="InterPro" id="IPR025661">
    <property type="entry name" value="Pept_asp_AS"/>
</dbReference>
<evidence type="ECO:0000256" key="1">
    <source>
        <dbReference type="ARBA" id="ARBA00008455"/>
    </source>
</evidence>
<gene>
    <name evidence="11" type="ORF">GA_TR11605_c0_g1_i1_g.37311</name>
</gene>
<keyword evidence="4" id="KW-0788">Thiol protease</keyword>
<feature type="signal peptide" evidence="7">
    <location>
        <begin position="1"/>
        <end position="29"/>
    </location>
</feature>
<dbReference type="SUPFAM" id="SSF54001">
    <property type="entry name" value="Cysteine proteinases"/>
    <property type="match status" value="1"/>
</dbReference>
<evidence type="ECO:0000256" key="3">
    <source>
        <dbReference type="ARBA" id="ARBA00022801"/>
    </source>
</evidence>
<keyword evidence="7" id="KW-0732">Signal</keyword>
<dbReference type="InterPro" id="IPR038765">
    <property type="entry name" value="Papain-like_cys_pep_sf"/>
</dbReference>
<evidence type="ECO:0000259" key="10">
    <source>
        <dbReference type="SMART" id="SM00848"/>
    </source>
</evidence>
<dbReference type="InterPro" id="IPR013128">
    <property type="entry name" value="Peptidase_C1A"/>
</dbReference>
<organism evidence="11">
    <name type="scientific">Noccaea caerulescens</name>
    <name type="common">Alpine penny-cress</name>
    <name type="synonym">Thlaspi caerulescens</name>
    <dbReference type="NCBI Taxonomy" id="107243"/>
    <lineage>
        <taxon>Eukaryota</taxon>
        <taxon>Viridiplantae</taxon>
        <taxon>Streptophyta</taxon>
        <taxon>Embryophyta</taxon>
        <taxon>Tracheophyta</taxon>
        <taxon>Spermatophyta</taxon>
        <taxon>Magnoliopsida</taxon>
        <taxon>eudicotyledons</taxon>
        <taxon>Gunneridae</taxon>
        <taxon>Pentapetalae</taxon>
        <taxon>rosids</taxon>
        <taxon>malvids</taxon>
        <taxon>Brassicales</taxon>
        <taxon>Brassicaceae</taxon>
        <taxon>Coluteocarpeae</taxon>
        <taxon>Noccaea</taxon>
    </lineage>
</organism>
<keyword evidence="2" id="KW-0645">Protease</keyword>
<feature type="chain" id="PRO_5018773398" evidence="7">
    <location>
        <begin position="30"/>
        <end position="452"/>
    </location>
</feature>
<dbReference type="SMART" id="SM00277">
    <property type="entry name" value="GRAN"/>
    <property type="match status" value="1"/>
</dbReference>
<dbReference type="SMART" id="SM00848">
    <property type="entry name" value="Inhibitor_I29"/>
    <property type="match status" value="1"/>
</dbReference>